<accession>A0AC34PZT7</accession>
<name>A0AC34PZT7_9BILA</name>
<dbReference type="WBParaSite" id="JU765_v2.g11662.t1">
    <property type="protein sequence ID" value="JU765_v2.g11662.t1"/>
    <property type="gene ID" value="JU765_v2.g11662"/>
</dbReference>
<sequence>MEEWDQKFLLGLGILFGWCFVICCCASPQLFRELIDKFLCCNRGKKKREQLEKIKAAQERVRSASKSFLATSGMIQPNQIVLHQAMAPLWPEPILEEESRAGSVLPDCIRIESPSISSLDDHHGY</sequence>
<evidence type="ECO:0000313" key="2">
    <source>
        <dbReference type="WBParaSite" id="JU765_v2.g11662.t1"/>
    </source>
</evidence>
<dbReference type="Proteomes" id="UP000887576">
    <property type="component" value="Unplaced"/>
</dbReference>
<proteinExistence type="predicted"/>
<organism evidence="1 2">
    <name type="scientific">Panagrolaimus sp. JU765</name>
    <dbReference type="NCBI Taxonomy" id="591449"/>
    <lineage>
        <taxon>Eukaryota</taxon>
        <taxon>Metazoa</taxon>
        <taxon>Ecdysozoa</taxon>
        <taxon>Nematoda</taxon>
        <taxon>Chromadorea</taxon>
        <taxon>Rhabditida</taxon>
        <taxon>Tylenchina</taxon>
        <taxon>Panagrolaimomorpha</taxon>
        <taxon>Panagrolaimoidea</taxon>
        <taxon>Panagrolaimidae</taxon>
        <taxon>Panagrolaimus</taxon>
    </lineage>
</organism>
<protein>
    <submittedName>
        <fullName evidence="2">Uncharacterized protein</fullName>
    </submittedName>
</protein>
<evidence type="ECO:0000313" key="1">
    <source>
        <dbReference type="Proteomes" id="UP000887576"/>
    </source>
</evidence>
<reference evidence="2" key="1">
    <citation type="submission" date="2022-11" db="UniProtKB">
        <authorList>
            <consortium name="WormBaseParasite"/>
        </authorList>
    </citation>
    <scope>IDENTIFICATION</scope>
</reference>